<comment type="caution">
    <text evidence="1">The sequence shown here is derived from an EMBL/GenBank/DDBJ whole genome shotgun (WGS) entry which is preliminary data.</text>
</comment>
<dbReference type="RefSeq" id="WP_337707328.1">
    <property type="nucleotide sequence ID" value="NZ_JBBEGM010000025.1"/>
</dbReference>
<keyword evidence="2" id="KW-1185">Reference proteome</keyword>
<name>A0ABU8MFH5_9PSEU</name>
<dbReference type="EMBL" id="JBBEGM010000025">
    <property type="protein sequence ID" value="MEJ2865946.1"/>
    <property type="molecule type" value="Genomic_DNA"/>
</dbReference>
<evidence type="ECO:0000313" key="2">
    <source>
        <dbReference type="Proteomes" id="UP001369736"/>
    </source>
</evidence>
<accession>A0ABU8MFH5</accession>
<evidence type="ECO:0000313" key="1">
    <source>
        <dbReference type="EMBL" id="MEJ2865946.1"/>
    </source>
</evidence>
<reference evidence="1 2" key="1">
    <citation type="submission" date="2024-03" db="EMBL/GenBank/DDBJ databases">
        <title>Actinomycetospora sp. OC33-EN07, a novel actinomycete isolated from wild orchid (Aerides multiflora).</title>
        <authorList>
            <person name="Suriyachadkun C."/>
        </authorList>
    </citation>
    <scope>NUCLEOTIDE SEQUENCE [LARGE SCALE GENOMIC DNA]</scope>
    <source>
        <strain evidence="1 2">OC33-EN07</strain>
    </source>
</reference>
<proteinExistence type="predicted"/>
<organism evidence="1 2">
    <name type="scientific">Actinomycetospora flava</name>
    <dbReference type="NCBI Taxonomy" id="3129232"/>
    <lineage>
        <taxon>Bacteria</taxon>
        <taxon>Bacillati</taxon>
        <taxon>Actinomycetota</taxon>
        <taxon>Actinomycetes</taxon>
        <taxon>Pseudonocardiales</taxon>
        <taxon>Pseudonocardiaceae</taxon>
        <taxon>Actinomycetospora</taxon>
    </lineage>
</organism>
<dbReference type="Proteomes" id="UP001369736">
    <property type="component" value="Unassembled WGS sequence"/>
</dbReference>
<sequence length="46" mass="5482">MPYDVMRQRTFEEEVANLITALASFGLFDLEVYRAREAELEDQERE</sequence>
<protein>
    <submittedName>
        <fullName evidence="1">Uncharacterized protein</fullName>
    </submittedName>
</protein>
<gene>
    <name evidence="1" type="ORF">WCD58_32675</name>
</gene>